<dbReference type="OrthoDB" id="4065597at2759"/>
<accession>A0A1E4S621</accession>
<dbReference type="OMA" id="SDKLWTQ"/>
<feature type="region of interest" description="Disordered" evidence="1">
    <location>
        <begin position="1"/>
        <end position="49"/>
    </location>
</feature>
<protein>
    <submittedName>
        <fullName evidence="2">Uncharacterized protein</fullName>
    </submittedName>
</protein>
<feature type="compositionally biased region" description="Basic and acidic residues" evidence="1">
    <location>
        <begin position="22"/>
        <end position="33"/>
    </location>
</feature>
<gene>
    <name evidence="2" type="ORF">CYBJADRAFT_63147</name>
</gene>
<evidence type="ECO:0000313" key="2">
    <source>
        <dbReference type="EMBL" id="ODV74832.1"/>
    </source>
</evidence>
<dbReference type="RefSeq" id="XP_020071871.1">
    <property type="nucleotide sequence ID" value="XM_020217832.1"/>
</dbReference>
<feature type="compositionally biased region" description="Polar residues" evidence="1">
    <location>
        <begin position="1"/>
        <end position="21"/>
    </location>
</feature>
<organism evidence="2 3">
    <name type="scientific">Cyberlindnera jadinii (strain ATCC 18201 / CBS 1600 / BCRC 20928 / JCM 3617 / NBRC 0987 / NRRL Y-1542)</name>
    <name type="common">Torula yeast</name>
    <name type="synonym">Candida utilis</name>
    <dbReference type="NCBI Taxonomy" id="983966"/>
    <lineage>
        <taxon>Eukaryota</taxon>
        <taxon>Fungi</taxon>
        <taxon>Dikarya</taxon>
        <taxon>Ascomycota</taxon>
        <taxon>Saccharomycotina</taxon>
        <taxon>Saccharomycetes</taxon>
        <taxon>Phaffomycetales</taxon>
        <taxon>Phaffomycetaceae</taxon>
        <taxon>Cyberlindnera</taxon>
    </lineage>
</organism>
<dbReference type="Pfam" id="PF17242">
    <property type="entry name" value="DUF5315"/>
    <property type="match status" value="1"/>
</dbReference>
<reference evidence="2 3" key="1">
    <citation type="journal article" date="2016" name="Proc. Natl. Acad. Sci. U.S.A.">
        <title>Comparative genomics of biotechnologically important yeasts.</title>
        <authorList>
            <person name="Riley R."/>
            <person name="Haridas S."/>
            <person name="Wolfe K.H."/>
            <person name="Lopes M.R."/>
            <person name="Hittinger C.T."/>
            <person name="Goeker M."/>
            <person name="Salamov A.A."/>
            <person name="Wisecaver J.H."/>
            <person name="Long T.M."/>
            <person name="Calvey C.H."/>
            <person name="Aerts A.L."/>
            <person name="Barry K.W."/>
            <person name="Choi C."/>
            <person name="Clum A."/>
            <person name="Coughlan A.Y."/>
            <person name="Deshpande S."/>
            <person name="Douglass A.P."/>
            <person name="Hanson S.J."/>
            <person name="Klenk H.-P."/>
            <person name="LaButti K.M."/>
            <person name="Lapidus A."/>
            <person name="Lindquist E.A."/>
            <person name="Lipzen A.M."/>
            <person name="Meier-Kolthoff J.P."/>
            <person name="Ohm R.A."/>
            <person name="Otillar R.P."/>
            <person name="Pangilinan J.L."/>
            <person name="Peng Y."/>
            <person name="Rokas A."/>
            <person name="Rosa C.A."/>
            <person name="Scheuner C."/>
            <person name="Sibirny A.A."/>
            <person name="Slot J.C."/>
            <person name="Stielow J.B."/>
            <person name="Sun H."/>
            <person name="Kurtzman C.P."/>
            <person name="Blackwell M."/>
            <person name="Grigoriev I.V."/>
            <person name="Jeffries T.W."/>
        </authorList>
    </citation>
    <scope>NUCLEOTIDE SEQUENCE [LARGE SCALE GENOMIC DNA]</scope>
    <source>
        <strain evidence="3">ATCC 18201 / CBS 1600 / BCRC 20928 / JCM 3617 / NBRC 0987 / NRRL Y-1542</strain>
    </source>
</reference>
<evidence type="ECO:0000313" key="3">
    <source>
        <dbReference type="Proteomes" id="UP000094389"/>
    </source>
</evidence>
<dbReference type="EMBL" id="KV453927">
    <property type="protein sequence ID" value="ODV74832.1"/>
    <property type="molecule type" value="Genomic_DNA"/>
</dbReference>
<keyword evidence="3" id="KW-1185">Reference proteome</keyword>
<sequence>MEDSESLASSDLKSVVYTSAQDLRRRTVDEPRHRQPPSILVTKETPTDEYDDQDVLEEPQRYYTTDNTVTPYRTMDTFTTSISRNPFTLTNEESIMNRTQTSDDNTTPPNRLVDKVPRARHTVDYQDMLWTQIDILDDVRKMSTETREQGGFFSREHSVAMSSLRDSQSALLKELKLSDAAMDKSDVHRSLWDSESLDEVKGKLYNREQFDKVRESLGGVKLGLEGVSGTMRRFDRRGKE</sequence>
<dbReference type="Proteomes" id="UP000094389">
    <property type="component" value="Unassembled WGS sequence"/>
</dbReference>
<dbReference type="AlphaFoldDB" id="A0A1E4S621"/>
<proteinExistence type="predicted"/>
<name>A0A1E4S621_CYBJN</name>
<dbReference type="GeneID" id="30992228"/>
<evidence type="ECO:0000256" key="1">
    <source>
        <dbReference type="SAM" id="MobiDB-lite"/>
    </source>
</evidence>